<accession>A0A1I1H232</accession>
<dbReference type="Gene3D" id="1.25.40.10">
    <property type="entry name" value="Tetratricopeptide repeat domain"/>
    <property type="match status" value="1"/>
</dbReference>
<keyword evidence="2" id="KW-1185">Reference proteome</keyword>
<name>A0A1I1H232_9ACTN</name>
<reference evidence="1 2" key="1">
    <citation type="submission" date="2016-10" db="EMBL/GenBank/DDBJ databases">
        <authorList>
            <person name="de Groot N.N."/>
        </authorList>
    </citation>
    <scope>NUCLEOTIDE SEQUENCE [LARGE SCALE GENOMIC DNA]</scope>
    <source>
        <strain evidence="1 2">CGMCC 4.5739</strain>
    </source>
</reference>
<dbReference type="SUPFAM" id="SSF48452">
    <property type="entry name" value="TPR-like"/>
    <property type="match status" value="1"/>
</dbReference>
<organism evidence="1 2">
    <name type="scientific">Streptomyces aidingensis</name>
    <dbReference type="NCBI Taxonomy" id="910347"/>
    <lineage>
        <taxon>Bacteria</taxon>
        <taxon>Bacillati</taxon>
        <taxon>Actinomycetota</taxon>
        <taxon>Actinomycetes</taxon>
        <taxon>Kitasatosporales</taxon>
        <taxon>Streptomycetaceae</taxon>
        <taxon>Streptomyces</taxon>
    </lineage>
</organism>
<dbReference type="InterPro" id="IPR011990">
    <property type="entry name" value="TPR-like_helical_dom_sf"/>
</dbReference>
<dbReference type="EMBL" id="FOLM01000002">
    <property type="protein sequence ID" value="SFC18209.1"/>
    <property type="molecule type" value="Genomic_DNA"/>
</dbReference>
<dbReference type="OrthoDB" id="3215106at2"/>
<evidence type="ECO:0000313" key="1">
    <source>
        <dbReference type="EMBL" id="SFC18209.1"/>
    </source>
</evidence>
<gene>
    <name evidence="1" type="ORF">SAMN05421773_102229</name>
</gene>
<dbReference type="RefSeq" id="WP_093837542.1">
    <property type="nucleotide sequence ID" value="NZ_FOLM01000002.1"/>
</dbReference>
<evidence type="ECO:0000313" key="2">
    <source>
        <dbReference type="Proteomes" id="UP000199207"/>
    </source>
</evidence>
<dbReference type="STRING" id="910347.SAMN05421773_102229"/>
<sequence>MDARTLLHQLARQRGWTYEDFRRAYERAAGEVARRDGRPRVATATVAEQTYRRWTAGKVRTLPAPPAPAVLEHLFGRPAVELLAEPDPESAVATASVIDEGELLMTARDAADHARDAAAQALPDLSIDQLEDDVRALARAYHRTPPREAFDRGSHLLDAARDMLDRTQRSRQRDRLYLQAGQAAALLGSVSFDLGSLPSAVQLARTAALYGEVIDHGPLQAYARGALAYMAYWDGRPAEAVRMVREAGRFGGLGDTARHRLAVIQGRALAHLRQQDDAVAVMRTAQDATGERDELHDDVAGEFGMPRDRIAMSNATSHLLMGNAHGAEAEAERALSLLGAAPAGQRSISTEAKARTDLARARVLRREVEGAADALEKVLALDSPWRTAGLLERVSAVRMELMRTGQGDASAARELGGRIEHWSAHAAGRALGAVSRLALEC</sequence>
<dbReference type="Proteomes" id="UP000199207">
    <property type="component" value="Unassembled WGS sequence"/>
</dbReference>
<protein>
    <submittedName>
        <fullName evidence="1">Uncharacterized protein</fullName>
    </submittedName>
</protein>
<dbReference type="AlphaFoldDB" id="A0A1I1H232"/>
<proteinExistence type="predicted"/>